<proteinExistence type="predicted"/>
<sequence>MIIDNSTAGEAGLTAIADLAALRPDLERLVEQAIDAISGCSAKSDATFGVWAEIVAAIRSTAFHEGKLLERAIARLVSCNPDLSIVTLERPMPVVPAAREVLRRNEGVLRGLRLSPEVHSRETYAPDLVIVDRRRHAALILDVKRSLLSYEMPRLNELRSKMLAVAMIASDWLTLECRTPPIVDVSVAIIDGSDEMIDHERGIWGLSEIDVLLEVEGAGAAMGVLRDLFGQRVRALLAERCRKEVQQSFDGWSSASTSGGEAFAESSSAALPDSLNSGERLRDADEAVLALRRGQDVGARVGFARGRVLQ</sequence>
<name>A0ABS0SH55_9HYPH</name>
<gene>
    <name evidence="1" type="ORF">IOD40_18410</name>
</gene>
<protein>
    <recommendedName>
        <fullName evidence="3">PD-(D/E)XK nuclease superfamily protein</fullName>
    </recommendedName>
</protein>
<accession>A0ABS0SH55</accession>
<reference evidence="1 2" key="1">
    <citation type="submission" date="2020-10" db="EMBL/GenBank/DDBJ databases">
        <title>Aquamicrobium zhengzhouensis sp. nov., a exopolysaccharide producing bacterium isolated from farmland soil.</title>
        <authorList>
            <person name="Wang X."/>
        </authorList>
    </citation>
    <scope>NUCLEOTIDE SEQUENCE [LARGE SCALE GENOMIC DNA]</scope>
    <source>
        <strain evidence="2">cd-1</strain>
    </source>
</reference>
<dbReference type="Proteomes" id="UP000601789">
    <property type="component" value="Unassembled WGS sequence"/>
</dbReference>
<comment type="caution">
    <text evidence="1">The sequence shown here is derived from an EMBL/GenBank/DDBJ whole genome shotgun (WGS) entry which is preliminary data.</text>
</comment>
<evidence type="ECO:0008006" key="3">
    <source>
        <dbReference type="Google" id="ProtNLM"/>
    </source>
</evidence>
<dbReference type="EMBL" id="JADGMQ010000019">
    <property type="protein sequence ID" value="MBI1622632.1"/>
    <property type="molecule type" value="Genomic_DNA"/>
</dbReference>
<dbReference type="RefSeq" id="WP_198478165.1">
    <property type="nucleotide sequence ID" value="NZ_JADGMQ010000019.1"/>
</dbReference>
<organism evidence="1 2">
    <name type="scientific">Aquamicrobium zhengzhouense</name>
    <dbReference type="NCBI Taxonomy" id="2781738"/>
    <lineage>
        <taxon>Bacteria</taxon>
        <taxon>Pseudomonadati</taxon>
        <taxon>Pseudomonadota</taxon>
        <taxon>Alphaproteobacteria</taxon>
        <taxon>Hyphomicrobiales</taxon>
        <taxon>Phyllobacteriaceae</taxon>
        <taxon>Aquamicrobium</taxon>
    </lineage>
</organism>
<keyword evidence="2" id="KW-1185">Reference proteome</keyword>
<evidence type="ECO:0000313" key="2">
    <source>
        <dbReference type="Proteomes" id="UP000601789"/>
    </source>
</evidence>
<evidence type="ECO:0000313" key="1">
    <source>
        <dbReference type="EMBL" id="MBI1622632.1"/>
    </source>
</evidence>